<keyword evidence="11" id="KW-0963">Cytoplasm</keyword>
<evidence type="ECO:0000256" key="10">
    <source>
        <dbReference type="ARBA" id="ARBA00023163"/>
    </source>
</evidence>
<dbReference type="PROSITE" id="PS00354">
    <property type="entry name" value="HMGI_Y"/>
    <property type="match status" value="1"/>
</dbReference>
<comment type="PTM">
    <text evidence="11">The Fe-S cluster can be nitrosylated by nitric oxide (NO).</text>
</comment>
<dbReference type="AlphaFoldDB" id="A0A291QFJ4"/>
<dbReference type="InterPro" id="IPR000637">
    <property type="entry name" value="HMGI/Y_DNA-bd_CS"/>
</dbReference>
<gene>
    <name evidence="11" type="primary">whiB</name>
    <name evidence="13" type="ORF">KY5_5310</name>
</gene>
<evidence type="ECO:0000256" key="6">
    <source>
        <dbReference type="ARBA" id="ARBA00023014"/>
    </source>
</evidence>
<keyword evidence="14" id="KW-1185">Reference proteome</keyword>
<evidence type="ECO:0000259" key="12">
    <source>
        <dbReference type="PROSITE" id="PS51674"/>
    </source>
</evidence>
<dbReference type="InterPro" id="IPR003482">
    <property type="entry name" value="Whib"/>
</dbReference>
<dbReference type="Proteomes" id="UP000221011">
    <property type="component" value="Chromosome"/>
</dbReference>
<evidence type="ECO:0000256" key="1">
    <source>
        <dbReference type="ARBA" id="ARBA00004496"/>
    </source>
</evidence>
<reference evidence="13 14" key="1">
    <citation type="submission" date="2017-08" db="EMBL/GenBank/DDBJ databases">
        <title>Complete Genome Sequence of Streptomyces formicae KY5, the formicamycin producer.</title>
        <authorList>
            <person name="Holmes N.A."/>
            <person name="Devine R."/>
            <person name="Qin Z."/>
            <person name="Seipke R.F."/>
            <person name="Wilkinson B."/>
            <person name="Hutchings M.I."/>
        </authorList>
    </citation>
    <scope>NUCLEOTIDE SEQUENCE [LARGE SCALE GENOMIC DNA]</scope>
    <source>
        <strain evidence="13 14">KY5</strain>
    </source>
</reference>
<accession>A0A291QFJ4</accession>
<evidence type="ECO:0000256" key="11">
    <source>
        <dbReference type="HAMAP-Rule" id="MF_01479"/>
    </source>
</evidence>
<dbReference type="GO" id="GO:0046872">
    <property type="term" value="F:metal ion binding"/>
    <property type="evidence" value="ECO:0007669"/>
    <property type="project" value="UniProtKB-KW"/>
</dbReference>
<comment type="function">
    <text evidence="11">Acts as a transcriptional regulator. Probably redox-responsive. The apo- but not holo-form probably binds DNA.</text>
</comment>
<feature type="binding site" evidence="11">
    <location>
        <position position="55"/>
    </location>
    <ligand>
        <name>[4Fe-4S] cluster</name>
        <dbReference type="ChEBI" id="CHEBI:49883"/>
    </ligand>
</feature>
<feature type="binding site" evidence="11">
    <location>
        <position position="23"/>
    </location>
    <ligand>
        <name>[4Fe-4S] cluster</name>
        <dbReference type="ChEBI" id="CHEBI:49883"/>
    </ligand>
</feature>
<evidence type="ECO:0000256" key="9">
    <source>
        <dbReference type="ARBA" id="ARBA00023157"/>
    </source>
</evidence>
<comment type="similarity">
    <text evidence="2 11">Belongs to the WhiB family.</text>
</comment>
<keyword evidence="6 11" id="KW-0411">Iron-sulfur</keyword>
<feature type="domain" description="4Fe-4S Wbl-type" evidence="12">
    <location>
        <begin position="22"/>
        <end position="79"/>
    </location>
</feature>
<evidence type="ECO:0000256" key="7">
    <source>
        <dbReference type="ARBA" id="ARBA00023015"/>
    </source>
</evidence>
<comment type="subcellular location">
    <subcellularLocation>
        <location evidence="1 11">Cytoplasm</location>
    </subcellularLocation>
</comment>
<dbReference type="EMBL" id="CP022685">
    <property type="protein sequence ID" value="ATL30328.1"/>
    <property type="molecule type" value="Genomic_DNA"/>
</dbReference>
<keyword evidence="3 11" id="KW-0004">4Fe-4S</keyword>
<feature type="binding site" evidence="11">
    <location>
        <position position="46"/>
    </location>
    <ligand>
        <name>[4Fe-4S] cluster</name>
        <dbReference type="ChEBI" id="CHEBI:49883"/>
    </ligand>
</feature>
<dbReference type="HAMAP" id="MF_01479">
    <property type="entry name" value="WhiB"/>
    <property type="match status" value="1"/>
</dbReference>
<evidence type="ECO:0000256" key="3">
    <source>
        <dbReference type="ARBA" id="ARBA00022485"/>
    </source>
</evidence>
<keyword evidence="7 11" id="KW-0805">Transcription regulation</keyword>
<evidence type="ECO:0000313" key="13">
    <source>
        <dbReference type="EMBL" id="ATL30328.1"/>
    </source>
</evidence>
<comment type="cofactor">
    <cofactor evidence="11">
        <name>[4Fe-4S] cluster</name>
        <dbReference type="ChEBI" id="CHEBI:49883"/>
    </cofactor>
    <text evidence="11">Binds 1 [4Fe-4S] cluster per subunit. Following nitrosylation of the [4Fe-4S] cluster binds 1 [4Fe-8(NO)] cluster per subunit.</text>
</comment>
<evidence type="ECO:0000256" key="2">
    <source>
        <dbReference type="ARBA" id="ARBA00006597"/>
    </source>
</evidence>
<protein>
    <recommendedName>
        <fullName evidence="11">Transcriptional regulator WhiB</fullName>
    </recommendedName>
</protein>
<name>A0A291QFJ4_9ACTN</name>
<dbReference type="PANTHER" id="PTHR38839">
    <property type="entry name" value="TRANSCRIPTIONAL REGULATOR WHID-RELATED"/>
    <property type="match status" value="1"/>
</dbReference>
<keyword evidence="10 11" id="KW-0804">Transcription</keyword>
<dbReference type="KEGG" id="sfk:KY5_5310"/>
<dbReference type="InterPro" id="IPR034768">
    <property type="entry name" value="4FE4S_WBL"/>
</dbReference>
<comment type="PTM">
    <text evidence="11">Upon Fe-S cluster removal intramolecular disulfide bonds are formed.</text>
</comment>
<dbReference type="GO" id="GO:0051539">
    <property type="term" value="F:4 iron, 4 sulfur cluster binding"/>
    <property type="evidence" value="ECO:0007669"/>
    <property type="project" value="UniProtKB-UniRule"/>
</dbReference>
<keyword evidence="8 11" id="KW-0238">DNA-binding</keyword>
<dbReference type="GO" id="GO:0035731">
    <property type="term" value="F:dinitrosyl-iron complex binding"/>
    <property type="evidence" value="ECO:0007669"/>
    <property type="project" value="UniProtKB-UniRule"/>
</dbReference>
<evidence type="ECO:0000256" key="8">
    <source>
        <dbReference type="ARBA" id="ARBA00023125"/>
    </source>
</evidence>
<dbReference type="GO" id="GO:0005737">
    <property type="term" value="C:cytoplasm"/>
    <property type="evidence" value="ECO:0007669"/>
    <property type="project" value="UniProtKB-SubCell"/>
</dbReference>
<keyword evidence="5 11" id="KW-0408">Iron</keyword>
<dbReference type="Pfam" id="PF02467">
    <property type="entry name" value="Whib"/>
    <property type="match status" value="1"/>
</dbReference>
<evidence type="ECO:0000313" key="14">
    <source>
        <dbReference type="Proteomes" id="UP000221011"/>
    </source>
</evidence>
<dbReference type="GO" id="GO:0003677">
    <property type="term" value="F:DNA binding"/>
    <property type="evidence" value="ECO:0007669"/>
    <property type="project" value="UniProtKB-UniRule"/>
</dbReference>
<feature type="binding site" evidence="11">
    <location>
        <position position="49"/>
    </location>
    <ligand>
        <name>[4Fe-4S] cluster</name>
        <dbReference type="ChEBI" id="CHEBI:49883"/>
    </ligand>
</feature>
<organism evidence="13 14">
    <name type="scientific">Streptomyces formicae</name>
    <dbReference type="NCBI Taxonomy" id="1616117"/>
    <lineage>
        <taxon>Bacteria</taxon>
        <taxon>Bacillati</taxon>
        <taxon>Actinomycetota</taxon>
        <taxon>Actinomycetes</taxon>
        <taxon>Kitasatosporales</taxon>
        <taxon>Streptomycetaceae</taxon>
        <taxon>Streptomyces</taxon>
    </lineage>
</organism>
<evidence type="ECO:0000256" key="4">
    <source>
        <dbReference type="ARBA" id="ARBA00022723"/>
    </source>
</evidence>
<sequence length="96" mass="10484">MTPLTALTALDDAIENLGVPVPCRAYDPEVFFAESPADVEYAKSLCRTCPLMEACLAGAKERREPWGVWGGELFVQGVVVARKRPRGRPRKNPVAA</sequence>
<keyword evidence="4 11" id="KW-0479">Metal-binding</keyword>
<evidence type="ECO:0000256" key="5">
    <source>
        <dbReference type="ARBA" id="ARBA00023004"/>
    </source>
</evidence>
<dbReference type="GO" id="GO:0047134">
    <property type="term" value="F:protein-disulfide reductase [NAD(P)H] activity"/>
    <property type="evidence" value="ECO:0007669"/>
    <property type="project" value="TreeGrafter"/>
</dbReference>
<dbReference type="GO" id="GO:0045454">
    <property type="term" value="P:cell redox homeostasis"/>
    <property type="evidence" value="ECO:0007669"/>
    <property type="project" value="TreeGrafter"/>
</dbReference>
<proteinExistence type="inferred from homology"/>
<dbReference type="PROSITE" id="PS51674">
    <property type="entry name" value="4FE4S_WBL"/>
    <property type="match status" value="1"/>
</dbReference>
<dbReference type="GO" id="GO:0045892">
    <property type="term" value="P:negative regulation of DNA-templated transcription"/>
    <property type="evidence" value="ECO:0007669"/>
    <property type="project" value="TreeGrafter"/>
</dbReference>
<keyword evidence="9 11" id="KW-1015">Disulfide bond</keyword>
<dbReference type="PANTHER" id="PTHR38839:SF2">
    <property type="entry name" value="TRANSCRIPTIONAL REGULATOR WHIB7-RELATED"/>
    <property type="match status" value="1"/>
</dbReference>